<reference evidence="1 2" key="1">
    <citation type="submission" date="2018-06" db="EMBL/GenBank/DDBJ databases">
        <title>Comparative genomics of Brasilonema spp. strains.</title>
        <authorList>
            <person name="Alvarenga D.O."/>
            <person name="Fiore M.F."/>
            <person name="Varani A.M."/>
        </authorList>
    </citation>
    <scope>NUCLEOTIDE SEQUENCE [LARGE SCALE GENOMIC DNA]</scope>
    <source>
        <strain evidence="1 2">CENA114</strain>
    </source>
</reference>
<proteinExistence type="predicted"/>
<dbReference type="KEGG" id="bsen:DP114_16005"/>
<sequence length="266" mass="30121">MNSSTLDPSVASAIAEFETSNAPSVWSNLDKNQVLTDMKTRLLDAFQVNQGQQPFCGPASILFELVRKQPLRYVQICRSLFETGGFQGRTRRIEASNRLRQSRGRLRMGQADWMVLATCRESENLVFPVEPEAPDIIRNIAGMTKSWEMKGWAREVLGYRNVKYTHTYLFGEVDALNEAETVISAGGVAFALITAQGLLGNNPPPFPYPTHWITLLGNISIKKGFFWKRDSGRISVDVYTWGSKRYIDKDEDRFEAYFWGIVMGSM</sequence>
<evidence type="ECO:0000313" key="2">
    <source>
        <dbReference type="Proteomes" id="UP000503129"/>
    </source>
</evidence>
<accession>A0A856MHU3</accession>
<dbReference type="EMBL" id="CP030118">
    <property type="protein sequence ID" value="QDL09201.1"/>
    <property type="molecule type" value="Genomic_DNA"/>
</dbReference>
<evidence type="ECO:0000313" key="1">
    <source>
        <dbReference type="EMBL" id="QDL09201.1"/>
    </source>
</evidence>
<organism evidence="1 2">
    <name type="scientific">Brasilonema sennae CENA114</name>
    <dbReference type="NCBI Taxonomy" id="415709"/>
    <lineage>
        <taxon>Bacteria</taxon>
        <taxon>Bacillati</taxon>
        <taxon>Cyanobacteriota</taxon>
        <taxon>Cyanophyceae</taxon>
        <taxon>Nostocales</taxon>
        <taxon>Scytonemataceae</taxon>
        <taxon>Brasilonema</taxon>
        <taxon>Bromeliae group (in: Brasilonema)</taxon>
    </lineage>
</organism>
<dbReference type="Proteomes" id="UP000503129">
    <property type="component" value="Chromosome"/>
</dbReference>
<dbReference type="AlphaFoldDB" id="A0A856MHU3"/>
<protein>
    <submittedName>
        <fullName evidence="1">Uncharacterized protein</fullName>
    </submittedName>
</protein>
<keyword evidence="2" id="KW-1185">Reference proteome</keyword>
<dbReference type="RefSeq" id="WP_169268517.1">
    <property type="nucleotide sequence ID" value="NZ_CAWOXK010000001.1"/>
</dbReference>
<gene>
    <name evidence="1" type="ORF">DP114_16005</name>
</gene>
<name>A0A856MHU3_9CYAN</name>